<dbReference type="InterPro" id="IPR007049">
    <property type="entry name" value="Carb-sel_porin_OprB"/>
</dbReference>
<dbReference type="GO" id="GO:0015288">
    <property type="term" value="F:porin activity"/>
    <property type="evidence" value="ECO:0007669"/>
    <property type="project" value="InterPro"/>
</dbReference>
<evidence type="ECO:0008006" key="6">
    <source>
        <dbReference type="Google" id="ProtNLM"/>
    </source>
</evidence>
<gene>
    <name evidence="4" type="ORF">SOIL9_35360</name>
</gene>
<reference evidence="4 5" key="1">
    <citation type="submission" date="2019-05" db="EMBL/GenBank/DDBJ databases">
        <authorList>
            <consortium name="Science for Life Laboratories"/>
        </authorList>
    </citation>
    <scope>NUCLEOTIDE SEQUENCE [LARGE SCALE GENOMIC DNA]</scope>
    <source>
        <strain evidence="4">Soil9</strain>
    </source>
</reference>
<dbReference type="RefSeq" id="WP_162668769.1">
    <property type="nucleotide sequence ID" value="NZ_LR593886.1"/>
</dbReference>
<dbReference type="PANTHER" id="PTHR37944">
    <property type="entry name" value="PORIN B"/>
    <property type="match status" value="1"/>
</dbReference>
<evidence type="ECO:0000313" key="5">
    <source>
        <dbReference type="Proteomes" id="UP000464178"/>
    </source>
</evidence>
<protein>
    <recommendedName>
        <fullName evidence="6">Porin</fullName>
    </recommendedName>
</protein>
<evidence type="ECO:0000256" key="3">
    <source>
        <dbReference type="SAM" id="MobiDB-lite"/>
    </source>
</evidence>
<dbReference type="InterPro" id="IPR038673">
    <property type="entry name" value="OprB_sf"/>
</dbReference>
<keyword evidence="5" id="KW-1185">Reference proteome</keyword>
<name>A0A6P2CYI0_9BACT</name>
<comment type="similarity">
    <text evidence="1 2">Belongs to the OprB family.</text>
</comment>
<sequence>MRADFRQVVIAFVGLLFSGAFAIGQYLPTVTPIPNSVPVQESQAPAQGTTAPATPEPAGNVAAEPAPPTNPYAGDLFSRARLTGDWWGARSALANRGLTFDLFATQFYQGVAAGGNERSWEYGGKLDYLFNVDGQKLGLWKGFFLNMHTETRYGTDVNGIDGLIAPSNIAMNFPDSTTSITSITGLKLTQALSENFAIYAGKINTLDEYPLRYSPGLGTNKPGLEGFQNTSLVFNPIVARTIPYAAAGVGFAVLKDLEPVFTFTVFDPEERATSGLQNLYDRGVVLVPDLVLRTKFLDRPGSYNFGGTYSTAKYRSFDPAAYLNIPFLRSLVARNPVTPLETGSWSVYANFYQSIWVDELDEKRNWGLFGQFGISDGNPNPVRFVANGGIGGRSMIPGRKLDTFGVGYYYLGLSDNFKALARPFAPQRDEHGVELFYNYAITPWCRLTYDFQVATPSTINVNTTITTGLRLQILF</sequence>
<dbReference type="Proteomes" id="UP000464178">
    <property type="component" value="Chromosome"/>
</dbReference>
<dbReference type="PANTHER" id="PTHR37944:SF1">
    <property type="entry name" value="PORIN B"/>
    <property type="match status" value="1"/>
</dbReference>
<dbReference type="KEGG" id="gms:SOIL9_35360"/>
<dbReference type="GO" id="GO:0016020">
    <property type="term" value="C:membrane"/>
    <property type="evidence" value="ECO:0007669"/>
    <property type="project" value="InterPro"/>
</dbReference>
<dbReference type="Gene3D" id="2.40.160.180">
    <property type="entry name" value="Carbohydrate-selective porin OprB"/>
    <property type="match status" value="1"/>
</dbReference>
<dbReference type="GO" id="GO:0008643">
    <property type="term" value="P:carbohydrate transport"/>
    <property type="evidence" value="ECO:0007669"/>
    <property type="project" value="InterPro"/>
</dbReference>
<evidence type="ECO:0000256" key="1">
    <source>
        <dbReference type="ARBA" id="ARBA00008769"/>
    </source>
</evidence>
<evidence type="ECO:0000313" key="4">
    <source>
        <dbReference type="EMBL" id="VTR94178.1"/>
    </source>
</evidence>
<evidence type="ECO:0000256" key="2">
    <source>
        <dbReference type="RuleBase" id="RU363072"/>
    </source>
</evidence>
<dbReference type="AlphaFoldDB" id="A0A6P2CYI0"/>
<feature type="compositionally biased region" description="Low complexity" evidence="3">
    <location>
        <begin position="43"/>
        <end position="59"/>
    </location>
</feature>
<proteinExistence type="inferred from homology"/>
<dbReference type="InterPro" id="IPR052932">
    <property type="entry name" value="OprB_Porin"/>
</dbReference>
<dbReference type="EMBL" id="LR593886">
    <property type="protein sequence ID" value="VTR94178.1"/>
    <property type="molecule type" value="Genomic_DNA"/>
</dbReference>
<accession>A0A6P2CYI0</accession>
<dbReference type="Pfam" id="PF04966">
    <property type="entry name" value="OprB"/>
    <property type="match status" value="1"/>
</dbReference>
<organism evidence="4 5">
    <name type="scientific">Gemmata massiliana</name>
    <dbReference type="NCBI Taxonomy" id="1210884"/>
    <lineage>
        <taxon>Bacteria</taxon>
        <taxon>Pseudomonadati</taxon>
        <taxon>Planctomycetota</taxon>
        <taxon>Planctomycetia</taxon>
        <taxon>Gemmatales</taxon>
        <taxon>Gemmataceae</taxon>
        <taxon>Gemmata</taxon>
    </lineage>
</organism>
<feature type="region of interest" description="Disordered" evidence="3">
    <location>
        <begin position="38"/>
        <end position="67"/>
    </location>
</feature>